<accession>A0A4P9ZHZ6</accession>
<dbReference type="PANTHER" id="PTHR13475">
    <property type="entry name" value="NEUGRIN"/>
    <property type="match status" value="1"/>
</dbReference>
<name>A0A4P9ZHZ6_9ASCO</name>
<comment type="subcellular location">
    <subcellularLocation>
        <location evidence="2">Mitochondrion</location>
    </subcellularLocation>
</comment>
<dbReference type="OrthoDB" id="5578174at2759"/>
<dbReference type="GO" id="GO:0005739">
    <property type="term" value="C:mitochondrion"/>
    <property type="evidence" value="ECO:0007669"/>
    <property type="project" value="UniProtKB-SubCell"/>
</dbReference>
<proteinExistence type="inferred from homology"/>
<evidence type="ECO:0000313" key="6">
    <source>
        <dbReference type="EMBL" id="RKP32588.1"/>
    </source>
</evidence>
<protein>
    <recommendedName>
        <fullName evidence="4">Required for respiratory growth protein 9, mitochondrial</fullName>
    </recommendedName>
</protein>
<dbReference type="EMBL" id="ML004430">
    <property type="protein sequence ID" value="RKP32588.1"/>
    <property type="molecule type" value="Genomic_DNA"/>
</dbReference>
<dbReference type="PANTHER" id="PTHR13475:SF3">
    <property type="entry name" value="NEUGRIN"/>
    <property type="match status" value="1"/>
</dbReference>
<keyword evidence="7" id="KW-1185">Reference proteome</keyword>
<organism evidence="6 7">
    <name type="scientific">Metschnikowia bicuspidata</name>
    <dbReference type="NCBI Taxonomy" id="27322"/>
    <lineage>
        <taxon>Eukaryota</taxon>
        <taxon>Fungi</taxon>
        <taxon>Dikarya</taxon>
        <taxon>Ascomycota</taxon>
        <taxon>Saccharomycotina</taxon>
        <taxon>Pichiomycetes</taxon>
        <taxon>Metschnikowiaceae</taxon>
        <taxon>Metschnikowia</taxon>
    </lineage>
</organism>
<evidence type="ECO:0000256" key="3">
    <source>
        <dbReference type="ARBA" id="ARBA00010895"/>
    </source>
</evidence>
<dbReference type="AlphaFoldDB" id="A0A4P9ZHZ6"/>
<dbReference type="Proteomes" id="UP000268321">
    <property type="component" value="Unassembled WGS sequence"/>
</dbReference>
<evidence type="ECO:0000256" key="5">
    <source>
        <dbReference type="SAM" id="MobiDB-lite"/>
    </source>
</evidence>
<dbReference type="Pfam" id="PF06413">
    <property type="entry name" value="Neugrin"/>
    <property type="match status" value="1"/>
</dbReference>
<reference evidence="7" key="1">
    <citation type="journal article" date="2018" name="Nat. Microbiol.">
        <title>Leveraging single-cell genomics to expand the fungal tree of life.</title>
        <authorList>
            <person name="Ahrendt S.R."/>
            <person name="Quandt C.A."/>
            <person name="Ciobanu D."/>
            <person name="Clum A."/>
            <person name="Salamov A."/>
            <person name="Andreopoulos B."/>
            <person name="Cheng J.F."/>
            <person name="Woyke T."/>
            <person name="Pelin A."/>
            <person name="Henrissat B."/>
            <person name="Reynolds N.K."/>
            <person name="Benny G.L."/>
            <person name="Smith M.E."/>
            <person name="James T.Y."/>
            <person name="Grigoriev I.V."/>
        </authorList>
    </citation>
    <scope>NUCLEOTIDE SEQUENCE [LARGE SCALE GENOMIC DNA]</scope>
    <source>
        <strain evidence="7">Baker2002</strain>
    </source>
</reference>
<evidence type="ECO:0000256" key="1">
    <source>
        <dbReference type="ARBA" id="ARBA00003548"/>
    </source>
</evidence>
<comment type="similarity">
    <text evidence="3">Belongs to the RRG9 family.</text>
</comment>
<comment type="function">
    <text evidence="1">Required for respiratory activity and maintenance and expression of the mitochondrial genome.</text>
</comment>
<evidence type="ECO:0000313" key="7">
    <source>
        <dbReference type="Proteomes" id="UP000268321"/>
    </source>
</evidence>
<gene>
    <name evidence="6" type="ORF">METBISCDRAFT_25529</name>
</gene>
<dbReference type="Gene3D" id="1.10.10.60">
    <property type="entry name" value="Homeodomain-like"/>
    <property type="match status" value="1"/>
</dbReference>
<sequence length="187" mass="21541">MFRILWQAASLVSRRLTSSKTSGEAMLKAKLIQIEKAAQKNMPEWHKRDHSLWKRYGQWNPTRKLSRQQMVNIRELKKSAPHLKTVQIADHFGVNPESIRRILKSKWVPSDAEYESLLERTEKRKQRSIERKRAAAGVPAVLSVGHGVDGRKLRQKQKRGNTGDKRGLRGAPRTRKPYTESVGDLID</sequence>
<dbReference type="InterPro" id="IPR010487">
    <property type="entry name" value="NGRN/Rrg9"/>
</dbReference>
<evidence type="ECO:0000256" key="4">
    <source>
        <dbReference type="ARBA" id="ARBA00013566"/>
    </source>
</evidence>
<evidence type="ECO:0000256" key="2">
    <source>
        <dbReference type="ARBA" id="ARBA00004173"/>
    </source>
</evidence>
<feature type="region of interest" description="Disordered" evidence="5">
    <location>
        <begin position="142"/>
        <end position="187"/>
    </location>
</feature>
<dbReference type="GO" id="GO:0005634">
    <property type="term" value="C:nucleus"/>
    <property type="evidence" value="ECO:0007669"/>
    <property type="project" value="TreeGrafter"/>
</dbReference>